<dbReference type="Gene3D" id="1.10.357.60">
    <property type="match status" value="1"/>
</dbReference>
<dbReference type="GO" id="GO:0005935">
    <property type="term" value="C:cellular bud neck"/>
    <property type="evidence" value="ECO:0007669"/>
    <property type="project" value="UniProtKB-SubCell"/>
</dbReference>
<evidence type="ECO:0000256" key="1">
    <source>
        <dbReference type="ARBA" id="ARBA00006756"/>
    </source>
</evidence>
<evidence type="ECO:0000256" key="3">
    <source>
        <dbReference type="ARBA" id="ARBA00022483"/>
    </source>
</evidence>
<dbReference type="GO" id="GO:0006887">
    <property type="term" value="P:exocytosis"/>
    <property type="evidence" value="ECO:0007669"/>
    <property type="project" value="UniProtKB-KW"/>
</dbReference>
<comment type="subcellular location">
    <subcellularLocation>
        <location evidence="4">Bud</location>
    </subcellularLocation>
    <subcellularLocation>
        <location evidence="4">Bud neck</location>
    </subcellularLocation>
</comment>
<dbReference type="InterPro" id="IPR046364">
    <property type="entry name" value="Exo70_C"/>
</dbReference>
<organism evidence="6">
    <name type="scientific">Blastobotrys adeninivorans</name>
    <name type="common">Yeast</name>
    <name type="synonym">Arxula adeninivorans</name>
    <dbReference type="NCBI Taxonomy" id="409370"/>
    <lineage>
        <taxon>Eukaryota</taxon>
        <taxon>Fungi</taxon>
        <taxon>Dikarya</taxon>
        <taxon>Ascomycota</taxon>
        <taxon>Saccharomycotina</taxon>
        <taxon>Dipodascomycetes</taxon>
        <taxon>Dipodascales</taxon>
        <taxon>Trichomonascaceae</taxon>
        <taxon>Blastobotrys</taxon>
    </lineage>
</organism>
<name>A0A060TFP2_BLAAD</name>
<keyword evidence="2 4" id="KW-0813">Transport</keyword>
<dbReference type="EMBL" id="HG937694">
    <property type="protein sequence ID" value="CDP38006.1"/>
    <property type="molecule type" value="Genomic_DNA"/>
</dbReference>
<comment type="similarity">
    <text evidence="1 4">Belongs to the EXO70 family.</text>
</comment>
<dbReference type="PANTHER" id="PTHR12542">
    <property type="entry name" value="EXOCYST COMPLEX PROTEIN EXO70"/>
    <property type="match status" value="1"/>
</dbReference>
<dbReference type="GO" id="GO:0000145">
    <property type="term" value="C:exocyst"/>
    <property type="evidence" value="ECO:0007669"/>
    <property type="project" value="InterPro"/>
</dbReference>
<dbReference type="PhylomeDB" id="A0A060TFP2"/>
<dbReference type="GO" id="GO:0005546">
    <property type="term" value="F:phosphatidylinositol-4,5-bisphosphate binding"/>
    <property type="evidence" value="ECO:0007669"/>
    <property type="project" value="InterPro"/>
</dbReference>
<gene>
    <name evidence="6" type="ORF">GNLVRS02_ARAD1D24684g</name>
</gene>
<dbReference type="InterPro" id="IPR016159">
    <property type="entry name" value="Cullin_repeat-like_dom_sf"/>
</dbReference>
<dbReference type="AlphaFoldDB" id="A0A060TFP2"/>
<evidence type="ECO:0000256" key="4">
    <source>
        <dbReference type="RuleBase" id="RU365026"/>
    </source>
</evidence>
<protein>
    <recommendedName>
        <fullName evidence="4">Exocyst complex protein EXO70</fullName>
    </recommendedName>
</protein>
<feature type="domain" description="Exocyst complex subunit Exo70 C-terminal" evidence="5">
    <location>
        <begin position="228"/>
        <end position="601"/>
    </location>
</feature>
<proteinExistence type="inferred from homology"/>
<evidence type="ECO:0000259" key="5">
    <source>
        <dbReference type="Pfam" id="PF03081"/>
    </source>
</evidence>
<evidence type="ECO:0000256" key="2">
    <source>
        <dbReference type="ARBA" id="ARBA00022448"/>
    </source>
</evidence>
<dbReference type="Gene3D" id="1.20.1280.170">
    <property type="entry name" value="Exocyst complex component Exo70"/>
    <property type="match status" value="1"/>
</dbReference>
<keyword evidence="3 4" id="KW-0268">Exocytosis</keyword>
<accession>A0A060TFP2</accession>
<dbReference type="SUPFAM" id="SSF74788">
    <property type="entry name" value="Cullin repeat-like"/>
    <property type="match status" value="1"/>
</dbReference>
<keyword evidence="4" id="KW-0653">Protein transport</keyword>
<reference evidence="6" key="2">
    <citation type="submission" date="2014-06" db="EMBL/GenBank/DDBJ databases">
        <title>The complete genome of Blastobotrys (Arxula) adeninivorans LS3 - a yeast of biotechnological interest.</title>
        <authorList>
            <person name="Kunze G."/>
            <person name="Gaillardin C."/>
            <person name="Czernicka M."/>
            <person name="Durrens P."/>
            <person name="Martin T."/>
            <person name="Boer E."/>
            <person name="Gabaldon T."/>
            <person name="Cruz J."/>
            <person name="Talla E."/>
            <person name="Marck C."/>
            <person name="Goffeau A."/>
            <person name="Barbe V."/>
            <person name="Baret P."/>
            <person name="Baronian K."/>
            <person name="Beier S."/>
            <person name="Bleykasten C."/>
            <person name="Bode R."/>
            <person name="Casaregola S."/>
            <person name="Despons L."/>
            <person name="Fairhead C."/>
            <person name="Giersberg M."/>
            <person name="Gierski P."/>
            <person name="Hahnel U."/>
            <person name="Hartmann A."/>
            <person name="Jankowska D."/>
            <person name="Jubin C."/>
            <person name="Jung P."/>
            <person name="Lafontaine I."/>
            <person name="Leh-Louis V."/>
            <person name="Lemaire M."/>
            <person name="Marcet-Houben M."/>
            <person name="Mascher M."/>
            <person name="Morel G."/>
            <person name="Richard G.-F."/>
            <person name="Riechen J."/>
            <person name="Sacerdot C."/>
            <person name="Sarkar A."/>
            <person name="Savel G."/>
            <person name="Schacherer J."/>
            <person name="Sherman D."/>
            <person name="Straub M.-L."/>
            <person name="Stein N."/>
            <person name="Thierry A."/>
            <person name="Trautwein-Schult A."/>
            <person name="Westhof E."/>
            <person name="Worch S."/>
            <person name="Dujon B."/>
            <person name="Souciet J.-L."/>
            <person name="Wincker P."/>
            <person name="Scholz U."/>
            <person name="Neuveglise N."/>
        </authorList>
    </citation>
    <scope>NUCLEOTIDE SEQUENCE</scope>
    <source>
        <strain evidence="6">LS3</strain>
    </source>
</reference>
<reference evidence="6" key="1">
    <citation type="submission" date="2014-02" db="EMBL/GenBank/DDBJ databases">
        <authorList>
            <person name="Genoscope - CEA"/>
        </authorList>
    </citation>
    <scope>NUCLEOTIDE SEQUENCE</scope>
    <source>
        <strain evidence="6">LS3</strain>
    </source>
</reference>
<dbReference type="PANTHER" id="PTHR12542:SF41">
    <property type="entry name" value="EXOCYST COMPLEX COMPONENT 7"/>
    <property type="match status" value="1"/>
</dbReference>
<dbReference type="Gene3D" id="1.20.58.1150">
    <property type="match status" value="1"/>
</dbReference>
<dbReference type="InterPro" id="IPR004140">
    <property type="entry name" value="Exo70"/>
</dbReference>
<dbReference type="Pfam" id="PF03081">
    <property type="entry name" value="Exo70_C"/>
    <property type="match status" value="1"/>
</dbReference>
<dbReference type="Gene3D" id="1.20.1310.30">
    <property type="match status" value="1"/>
</dbReference>
<evidence type="ECO:0000313" key="6">
    <source>
        <dbReference type="EMBL" id="CDP38006.1"/>
    </source>
</evidence>
<dbReference type="GO" id="GO:0015031">
    <property type="term" value="P:protein transport"/>
    <property type="evidence" value="ECO:0007669"/>
    <property type="project" value="UniProtKB-KW"/>
</dbReference>
<comment type="function">
    <text evidence="4">Involved in the secretory pathway as part of the exocyst complex which tethers secretory vesicles to the sites of exocytosis. Also plays a role in the assembly of the exocyst.</text>
</comment>
<sequence length="605" mass="67429">MELETVEVEFRVLEETLSKVDSLTESVAGSLGELSKSGSKAERAIQPISGKTYSMAVYGKNLEASLRVIEGIKGYAKLSAECEKVINQGPGLVGAQNYAKSISKLDKALGELKGSPMSSFHKVVSKMEALILKGRGAFQEDLVRTLDRAYNPIDAAGYVTQERRMPTVNPEETAILRELIEYFINANDPKDSLYIGKVTNYMLSSVAELGKSVQPKQRVNKGNYERGSNPIHIYTAALKGLLMAEAENLSHLFSHRDNIRMYYFDEIAAGVGAEFVKTVNGASDHVRRNMTTDSLMVFELIECTGILITAIQTISKRVPTVLNEAMKRLQSMAHEVFTEFLKYIDTRIQNMQQLPPESGVSDATIDIMSRMGRLADYKASALISISALSGPGAWIPTPKPAWASILPPASSGPTKPDPMEMLSSYFSDAIDALLLGLEMKSKAAGRKNPQVGLFVLTNLALVERFATKSDVYLILGESGGDRIERLRKRALNMFLESWKATASNLMDQTIVRPGSKQLSSKDREAIKEKFKSFNSEFEALVQQHRNYKISDKLLNETLVKEISFICPLYHRFYDRHCGGDFSKNVDKYIKYDKRQFDEKIESLKK</sequence>